<proteinExistence type="predicted"/>
<reference evidence="1 2" key="1">
    <citation type="journal article" date="2021" name="Plant Biotechnol. J.">
        <title>Multi-omics assisted identification of the key and species-specific regulatory components of drought-tolerant mechanisms in Gossypium stocksii.</title>
        <authorList>
            <person name="Yu D."/>
            <person name="Ke L."/>
            <person name="Zhang D."/>
            <person name="Wu Y."/>
            <person name="Sun Y."/>
            <person name="Mei J."/>
            <person name="Sun J."/>
            <person name="Sun Y."/>
        </authorList>
    </citation>
    <scope>NUCLEOTIDE SEQUENCE [LARGE SCALE GENOMIC DNA]</scope>
    <source>
        <strain evidence="2">cv. E1</strain>
        <tissue evidence="1">Leaf</tissue>
    </source>
</reference>
<name>A0A9D3V5J7_9ROSI</name>
<protein>
    <submittedName>
        <fullName evidence="1">Uncharacterized protein</fullName>
    </submittedName>
</protein>
<dbReference type="Proteomes" id="UP000828251">
    <property type="component" value="Unassembled WGS sequence"/>
</dbReference>
<sequence>MKWLENNFKELPKNPIDVVKKQYIRAFILRLIWGILMPNKSRNLVYIRWLLHLVNFKEYRRLS</sequence>
<evidence type="ECO:0000313" key="2">
    <source>
        <dbReference type="Proteomes" id="UP000828251"/>
    </source>
</evidence>
<accession>A0A9D3V5J7</accession>
<gene>
    <name evidence="1" type="ORF">J1N35_024648</name>
</gene>
<evidence type="ECO:0000313" key="1">
    <source>
        <dbReference type="EMBL" id="KAH1072320.1"/>
    </source>
</evidence>
<comment type="caution">
    <text evidence="1">The sequence shown here is derived from an EMBL/GenBank/DDBJ whole genome shotgun (WGS) entry which is preliminary data.</text>
</comment>
<dbReference type="EMBL" id="JAIQCV010000008">
    <property type="protein sequence ID" value="KAH1072320.1"/>
    <property type="molecule type" value="Genomic_DNA"/>
</dbReference>
<keyword evidence="2" id="KW-1185">Reference proteome</keyword>
<dbReference type="AlphaFoldDB" id="A0A9D3V5J7"/>
<dbReference type="OrthoDB" id="999500at2759"/>
<organism evidence="1 2">
    <name type="scientific">Gossypium stocksii</name>
    <dbReference type="NCBI Taxonomy" id="47602"/>
    <lineage>
        <taxon>Eukaryota</taxon>
        <taxon>Viridiplantae</taxon>
        <taxon>Streptophyta</taxon>
        <taxon>Embryophyta</taxon>
        <taxon>Tracheophyta</taxon>
        <taxon>Spermatophyta</taxon>
        <taxon>Magnoliopsida</taxon>
        <taxon>eudicotyledons</taxon>
        <taxon>Gunneridae</taxon>
        <taxon>Pentapetalae</taxon>
        <taxon>rosids</taxon>
        <taxon>malvids</taxon>
        <taxon>Malvales</taxon>
        <taxon>Malvaceae</taxon>
        <taxon>Malvoideae</taxon>
        <taxon>Gossypium</taxon>
    </lineage>
</organism>